<dbReference type="PANTHER" id="PTHR36930:SF1">
    <property type="entry name" value="MOSC DOMAIN-CONTAINING PROTEIN"/>
    <property type="match status" value="1"/>
</dbReference>
<dbReference type="EMBL" id="FP565575">
    <property type="protein sequence ID" value="CBE68936.1"/>
    <property type="molecule type" value="Genomic_DNA"/>
</dbReference>
<dbReference type="Pfam" id="PF03473">
    <property type="entry name" value="MOSC"/>
    <property type="match status" value="1"/>
</dbReference>
<dbReference type="GO" id="GO:0030170">
    <property type="term" value="F:pyridoxal phosphate binding"/>
    <property type="evidence" value="ECO:0007669"/>
    <property type="project" value="InterPro"/>
</dbReference>
<proteinExistence type="predicted"/>
<dbReference type="eggNOG" id="COG2258">
    <property type="taxonomic scope" value="Bacteria"/>
</dbReference>
<dbReference type="HOGENOM" id="CLU_092690_0_0_0"/>
<dbReference type="Proteomes" id="UP000006898">
    <property type="component" value="Chromosome"/>
</dbReference>
<dbReference type="GO" id="GO:0030151">
    <property type="term" value="F:molybdenum ion binding"/>
    <property type="evidence" value="ECO:0007669"/>
    <property type="project" value="InterPro"/>
</dbReference>
<protein>
    <recommendedName>
        <fullName evidence="1">MOSC domain-containing protein</fullName>
    </recommendedName>
</protein>
<dbReference type="PROSITE" id="PS51340">
    <property type="entry name" value="MOSC"/>
    <property type="match status" value="1"/>
</dbReference>
<accession>D5MGQ5</accession>
<dbReference type="InterPro" id="IPR052716">
    <property type="entry name" value="MOSC_domain"/>
</dbReference>
<reference evidence="2 3" key="1">
    <citation type="journal article" date="2010" name="Nature">
        <title>Nitrite-driven anaerobic methane oxidation by oxygenic bacteria.</title>
        <authorList>
            <person name="Ettwig K.F."/>
            <person name="Butler M.K."/>
            <person name="Le Paslier D."/>
            <person name="Pelletier E."/>
            <person name="Mangenot S."/>
            <person name="Kuypers M.M.M."/>
            <person name="Schreiber F."/>
            <person name="Dutilh B.E."/>
            <person name="Zedelius J."/>
            <person name="de Beer D."/>
            <person name="Gloerich J."/>
            <person name="Wessels H.J.C.T."/>
            <person name="van Allen T."/>
            <person name="Luesken F."/>
            <person name="Wu M."/>
            <person name="van de Pas-Schoonen K.T."/>
            <person name="Op den Camp H.J.M."/>
            <person name="Janssen-Megens E.M."/>
            <person name="Francoijs K-J."/>
            <person name="Stunnenberg H."/>
            <person name="Weissenbach J."/>
            <person name="Jetten M.S.M."/>
            <person name="Strous M."/>
        </authorList>
    </citation>
    <scope>NUCLEOTIDE SEQUENCE [LARGE SCALE GENOMIC DNA]</scope>
</reference>
<dbReference type="STRING" id="671143.DAMO_1886"/>
<dbReference type="PANTHER" id="PTHR36930">
    <property type="entry name" value="METAL-SULFUR CLUSTER BIOSYNTHESIS PROTEINS YUAD-RELATED"/>
    <property type="match status" value="1"/>
</dbReference>
<evidence type="ECO:0000313" key="3">
    <source>
        <dbReference type="Proteomes" id="UP000006898"/>
    </source>
</evidence>
<dbReference type="InterPro" id="IPR005302">
    <property type="entry name" value="MoCF_Sase_C"/>
</dbReference>
<dbReference type="KEGG" id="mox:DAMO_1886"/>
<organism evidence="2 3">
    <name type="scientific">Methylomirabilis oxygeniifera</name>
    <dbReference type="NCBI Taxonomy" id="671143"/>
    <lineage>
        <taxon>Bacteria</taxon>
        <taxon>Candidatus Methylomirabilota</taxon>
        <taxon>Candidatus Methylomirabilia</taxon>
        <taxon>Candidatus Methylomirabilales</taxon>
        <taxon>Candidatus Methylomirabilaceae</taxon>
        <taxon>Candidatus Methylomirabilis</taxon>
    </lineage>
</organism>
<dbReference type="AlphaFoldDB" id="D5MGQ5"/>
<evidence type="ECO:0000259" key="1">
    <source>
        <dbReference type="PROSITE" id="PS51340"/>
    </source>
</evidence>
<name>D5MGQ5_METO1</name>
<sequence length="188" mass="20068">MMSDGESRPMCEVVAVCCSSTHSFGKPPLDAIRLLEGLGVEGDAHLGRTVKHRSRVAVDPTEPNLRQVHLIHTELHDELRAAGFDVSPGQMGENIATRGIDLLALPTGTLLRLGQEAVVEVTGLRTPCAQLDAFRPGLMAAVLGRDESGRLIRKAGIMGIVRTGGVVRPGDVVKVELPPPPHCPLDRV</sequence>
<dbReference type="InterPro" id="IPR011037">
    <property type="entry name" value="Pyrv_Knase-like_insert_dom_sf"/>
</dbReference>
<evidence type="ECO:0000313" key="2">
    <source>
        <dbReference type="EMBL" id="CBE68936.1"/>
    </source>
</evidence>
<dbReference type="Gene3D" id="2.40.33.20">
    <property type="entry name" value="PK beta-barrel domain-like"/>
    <property type="match status" value="1"/>
</dbReference>
<gene>
    <name evidence="2" type="ORF">DAMO_1886</name>
</gene>
<feature type="domain" description="MOSC" evidence="1">
    <location>
        <begin position="27"/>
        <end position="176"/>
    </location>
</feature>
<dbReference type="GO" id="GO:0003824">
    <property type="term" value="F:catalytic activity"/>
    <property type="evidence" value="ECO:0007669"/>
    <property type="project" value="InterPro"/>
</dbReference>
<dbReference type="SUPFAM" id="SSF50800">
    <property type="entry name" value="PK beta-barrel domain-like"/>
    <property type="match status" value="1"/>
</dbReference>